<dbReference type="Proteomes" id="UP001153069">
    <property type="component" value="Unassembled WGS sequence"/>
</dbReference>
<gene>
    <name evidence="2" type="ORF">SEMRO_439_G143290.1</name>
</gene>
<dbReference type="PANTHER" id="PTHR38360">
    <property type="entry name" value="OS03G0120000 PROTEIN"/>
    <property type="match status" value="1"/>
</dbReference>
<name>A0A9N8E0H1_9STRA</name>
<dbReference type="PANTHER" id="PTHR38360:SF1">
    <property type="entry name" value="F12P19.7"/>
    <property type="match status" value="1"/>
</dbReference>
<feature type="chain" id="PRO_5040428376" evidence="1">
    <location>
        <begin position="19"/>
        <end position="517"/>
    </location>
</feature>
<reference evidence="2" key="1">
    <citation type="submission" date="2020-06" db="EMBL/GenBank/DDBJ databases">
        <authorList>
            <consortium name="Plant Systems Biology data submission"/>
        </authorList>
    </citation>
    <scope>NUCLEOTIDE SEQUENCE</scope>
    <source>
        <strain evidence="2">D6</strain>
    </source>
</reference>
<evidence type="ECO:0000313" key="2">
    <source>
        <dbReference type="EMBL" id="CAB9510509.1"/>
    </source>
</evidence>
<sequence length="517" mass="56604">MRCSLVFVLLALIPSAVAQVVVDEAEPTNVTGSIKVDCVSADDFDPSFDYFEGLKFEVTDYTPEVVSDLGTDAFADKADLDGTTNLFSITYHNHYKILTNHQVNKTYLLYMCGTQEQIPAKELEPGKHHLVLSVPHTGGVAITQTTQIPYLELLGLRRQIVAYIGDPSYVTSPCLLHMMNEENSVDLVYDPNDPWNSTITATLTAQFLEENRDAIILGGPFHDASGDRSAIVSATQERTTVATFDWIGFYAAFFNLEGMSNQIASDTKARFDCSASNAATLSADRAELPKVLWATYFQSYNWSVVQCPTWDSAYYCEYASHCGAHIMSRPDEFGTNIGGYWYLDDDQFVELGKEADVMVYTSDWDTIYEEKEDVLDQIKAVQNEQVYDTNGKGPSAWFEQRLAEYDVVALDFCDIVGTASNSGTGGAHTRQWLRNVFNGEPIGSLPECDVRDGIDEPFVAVGAECTPLEESAASTNTAAEDAGGDSNAQGAVSKGSSFAIMGAWAFLLVSSVLSIAV</sequence>
<keyword evidence="3" id="KW-1185">Reference proteome</keyword>
<accession>A0A9N8E0H1</accession>
<keyword evidence="1" id="KW-0732">Signal</keyword>
<organism evidence="2 3">
    <name type="scientific">Seminavis robusta</name>
    <dbReference type="NCBI Taxonomy" id="568900"/>
    <lineage>
        <taxon>Eukaryota</taxon>
        <taxon>Sar</taxon>
        <taxon>Stramenopiles</taxon>
        <taxon>Ochrophyta</taxon>
        <taxon>Bacillariophyta</taxon>
        <taxon>Bacillariophyceae</taxon>
        <taxon>Bacillariophycidae</taxon>
        <taxon>Naviculales</taxon>
        <taxon>Naviculaceae</taxon>
        <taxon>Seminavis</taxon>
    </lineage>
</organism>
<evidence type="ECO:0000313" key="3">
    <source>
        <dbReference type="Proteomes" id="UP001153069"/>
    </source>
</evidence>
<dbReference type="AlphaFoldDB" id="A0A9N8E0H1"/>
<feature type="signal peptide" evidence="1">
    <location>
        <begin position="1"/>
        <end position="18"/>
    </location>
</feature>
<dbReference type="EMBL" id="CAICTM010000438">
    <property type="protein sequence ID" value="CAB9510509.1"/>
    <property type="molecule type" value="Genomic_DNA"/>
</dbReference>
<comment type="caution">
    <text evidence="2">The sequence shown here is derived from an EMBL/GenBank/DDBJ whole genome shotgun (WGS) entry which is preliminary data.</text>
</comment>
<dbReference type="OrthoDB" id="409848at2759"/>
<evidence type="ECO:0000256" key="1">
    <source>
        <dbReference type="SAM" id="SignalP"/>
    </source>
</evidence>
<proteinExistence type="predicted"/>
<protein>
    <submittedName>
        <fullName evidence="2">Uncharacterized protein</fullName>
    </submittedName>
</protein>